<proteinExistence type="predicted"/>
<evidence type="ECO:0000259" key="3">
    <source>
        <dbReference type="Pfam" id="PF07786"/>
    </source>
</evidence>
<feature type="transmembrane region" description="Helical" evidence="1">
    <location>
        <begin position="211"/>
        <end position="230"/>
    </location>
</feature>
<dbReference type="Pfam" id="PF04235">
    <property type="entry name" value="DUF418"/>
    <property type="match status" value="1"/>
</dbReference>
<sequence length="354" mass="36661">MTTSTAPAPARRLPARAAHRIPAVDIARGIAVLTMFVAHVQPTLPTGALDLIAVAGGGERPRTLFAVVGGIALGLFVASTDRRGLSDREIRREIAVRGVALIALGLVLQTMASGVAVVLDTWGVLFLIALPVLRVRTPLLLAGAAAAVFAGSALAAALPITARDELARNLVLNQLFEWAAIGQYPLLLWFGFLTIGFAISRFPLRRRSTQLLLLGGGAVLALATLAPRATGGPGERPLSTELLVHLGAIGAAVALIAALLLVTESASGWRRVTGAVLWPLQAVGAMPLTVYTAHVVALAVWRSSGGALADTWLPFALLSAASLVFASVWTATLGQGPLERALAALSRPREPAGS</sequence>
<dbReference type="Pfam" id="PF07786">
    <property type="entry name" value="HGSNAT_cat"/>
    <property type="match status" value="1"/>
</dbReference>
<feature type="transmembrane region" description="Helical" evidence="1">
    <location>
        <begin position="140"/>
        <end position="161"/>
    </location>
</feature>
<dbReference type="InterPro" id="IPR012429">
    <property type="entry name" value="HGSNAT_cat"/>
</dbReference>
<feature type="transmembrane region" description="Helical" evidence="1">
    <location>
        <begin position="312"/>
        <end position="331"/>
    </location>
</feature>
<feature type="transmembrane region" description="Helical" evidence="1">
    <location>
        <begin position="242"/>
        <end position="263"/>
    </location>
</feature>
<accession>A0A852SBR2</accession>
<feature type="transmembrane region" description="Helical" evidence="1">
    <location>
        <begin position="114"/>
        <end position="133"/>
    </location>
</feature>
<feature type="domain" description="Heparan-alpha-glucosaminide N-acetyltransferase catalytic" evidence="3">
    <location>
        <begin position="20"/>
        <end position="210"/>
    </location>
</feature>
<evidence type="ECO:0000256" key="1">
    <source>
        <dbReference type="SAM" id="Phobius"/>
    </source>
</evidence>
<feature type="transmembrane region" description="Helical" evidence="1">
    <location>
        <begin position="61"/>
        <end position="78"/>
    </location>
</feature>
<feature type="transmembrane region" description="Helical" evidence="1">
    <location>
        <begin position="21"/>
        <end position="41"/>
    </location>
</feature>
<dbReference type="AlphaFoldDB" id="A0A852SBR2"/>
<evidence type="ECO:0000313" key="5">
    <source>
        <dbReference type="Proteomes" id="UP000549913"/>
    </source>
</evidence>
<protein>
    <submittedName>
        <fullName evidence="4">Putative membrane protein</fullName>
    </submittedName>
</protein>
<keyword evidence="1" id="KW-0812">Transmembrane</keyword>
<evidence type="ECO:0000313" key="4">
    <source>
        <dbReference type="EMBL" id="NYD69846.1"/>
    </source>
</evidence>
<feature type="domain" description="DUF418" evidence="2">
    <location>
        <begin position="213"/>
        <end position="341"/>
    </location>
</feature>
<organism evidence="4 5">
    <name type="scientific">Herbiconiux flava</name>
    <dbReference type="NCBI Taxonomy" id="881268"/>
    <lineage>
        <taxon>Bacteria</taxon>
        <taxon>Bacillati</taxon>
        <taxon>Actinomycetota</taxon>
        <taxon>Actinomycetes</taxon>
        <taxon>Micrococcales</taxon>
        <taxon>Microbacteriaceae</taxon>
        <taxon>Herbiconiux</taxon>
    </lineage>
</organism>
<feature type="transmembrane region" description="Helical" evidence="1">
    <location>
        <begin position="181"/>
        <end position="199"/>
    </location>
</feature>
<dbReference type="Proteomes" id="UP000549913">
    <property type="component" value="Unassembled WGS sequence"/>
</dbReference>
<dbReference type="InterPro" id="IPR007349">
    <property type="entry name" value="DUF418"/>
</dbReference>
<keyword evidence="1" id="KW-1133">Transmembrane helix</keyword>
<keyword evidence="1" id="KW-0472">Membrane</keyword>
<gene>
    <name evidence="4" type="ORF">BJ984_001004</name>
</gene>
<feature type="transmembrane region" description="Helical" evidence="1">
    <location>
        <begin position="275"/>
        <end position="300"/>
    </location>
</feature>
<feature type="transmembrane region" description="Helical" evidence="1">
    <location>
        <begin position="90"/>
        <end position="108"/>
    </location>
</feature>
<reference evidence="4 5" key="1">
    <citation type="submission" date="2020-07" db="EMBL/GenBank/DDBJ databases">
        <title>Sequencing the genomes of 1000 actinobacteria strains.</title>
        <authorList>
            <person name="Klenk H.-P."/>
        </authorList>
    </citation>
    <scope>NUCLEOTIDE SEQUENCE [LARGE SCALE GENOMIC DNA]</scope>
    <source>
        <strain evidence="4 5">DSM 26474</strain>
    </source>
</reference>
<evidence type="ECO:0000259" key="2">
    <source>
        <dbReference type="Pfam" id="PF04235"/>
    </source>
</evidence>
<dbReference type="RefSeq" id="WP_179547101.1">
    <property type="nucleotide sequence ID" value="NZ_BSEW01000001.1"/>
</dbReference>
<keyword evidence="5" id="KW-1185">Reference proteome</keyword>
<name>A0A852SBR2_9MICO</name>
<dbReference type="EMBL" id="JACCBM010000001">
    <property type="protein sequence ID" value="NYD69846.1"/>
    <property type="molecule type" value="Genomic_DNA"/>
</dbReference>
<comment type="caution">
    <text evidence="4">The sequence shown here is derived from an EMBL/GenBank/DDBJ whole genome shotgun (WGS) entry which is preliminary data.</text>
</comment>